<protein>
    <submittedName>
        <fullName evidence="2">Uncharacterized protein</fullName>
    </submittedName>
</protein>
<feature type="transmembrane region" description="Helical" evidence="1">
    <location>
        <begin position="38"/>
        <end position="59"/>
    </location>
</feature>
<evidence type="ECO:0000256" key="1">
    <source>
        <dbReference type="SAM" id="Phobius"/>
    </source>
</evidence>
<feature type="transmembrane region" description="Helical" evidence="1">
    <location>
        <begin position="12"/>
        <end position="32"/>
    </location>
</feature>
<evidence type="ECO:0000313" key="2">
    <source>
        <dbReference type="EMBL" id="TLX45064.1"/>
    </source>
</evidence>
<dbReference type="Proteomes" id="UP000309186">
    <property type="component" value="Unassembled WGS sequence"/>
</dbReference>
<evidence type="ECO:0000313" key="3">
    <source>
        <dbReference type="Proteomes" id="UP000309186"/>
    </source>
</evidence>
<feature type="transmembrane region" description="Helical" evidence="1">
    <location>
        <begin position="104"/>
        <end position="122"/>
    </location>
</feature>
<dbReference type="RefSeq" id="WP_138484818.1">
    <property type="nucleotide sequence ID" value="NZ_PPSW01000087.1"/>
</dbReference>
<sequence length="135" mass="15000">MKPNYFIKTEKVGVSFPAIWCIVSLVIGFAFFEVGAAIFVSIMSFALCLLLSKFTQFVLSFQSHSGIVSNSTFESVLRFIWFASVIGFFINIATSALGKPPQEAYFHIVFSIVYFGFTLAASKMWGCAYKNKVGL</sequence>
<dbReference type="EMBL" id="PPSW01000087">
    <property type="protein sequence ID" value="TLX45064.1"/>
    <property type="molecule type" value="Genomic_DNA"/>
</dbReference>
<dbReference type="OrthoDB" id="6402396at2"/>
<accession>A0A5R9PWR8</accession>
<feature type="transmembrane region" description="Helical" evidence="1">
    <location>
        <begin position="79"/>
        <end position="98"/>
    </location>
</feature>
<reference evidence="2 3" key="1">
    <citation type="submission" date="2018-01" db="EMBL/GenBank/DDBJ databases">
        <title>Co-occurrence of chitin degradation, pigmentation and bioactivity in marine Pseudoalteromonas.</title>
        <authorList>
            <person name="Paulsen S."/>
            <person name="Gram L."/>
            <person name="Machado H."/>
        </authorList>
    </citation>
    <scope>NUCLEOTIDE SEQUENCE [LARGE SCALE GENOMIC DNA]</scope>
    <source>
        <strain evidence="2 3">S3663</strain>
    </source>
</reference>
<name>A0A5R9PWR8_9GAMM</name>
<dbReference type="AlphaFoldDB" id="A0A5R9PWR8"/>
<organism evidence="2 3">
    <name type="scientific">Pseudoalteromonas phenolica</name>
    <dbReference type="NCBI Taxonomy" id="161398"/>
    <lineage>
        <taxon>Bacteria</taxon>
        <taxon>Pseudomonadati</taxon>
        <taxon>Pseudomonadota</taxon>
        <taxon>Gammaproteobacteria</taxon>
        <taxon>Alteromonadales</taxon>
        <taxon>Pseudoalteromonadaceae</taxon>
        <taxon>Pseudoalteromonas</taxon>
    </lineage>
</organism>
<gene>
    <name evidence="2" type="ORF">C1E24_20910</name>
</gene>
<keyword evidence="1" id="KW-1133">Transmembrane helix</keyword>
<proteinExistence type="predicted"/>
<keyword evidence="1" id="KW-0472">Membrane</keyword>
<keyword evidence="1" id="KW-0812">Transmembrane</keyword>
<comment type="caution">
    <text evidence="2">The sequence shown here is derived from an EMBL/GenBank/DDBJ whole genome shotgun (WGS) entry which is preliminary data.</text>
</comment>